<dbReference type="Gene3D" id="2.60.40.1640">
    <property type="entry name" value="Conserved domain protein"/>
    <property type="match status" value="1"/>
</dbReference>
<protein>
    <recommendedName>
        <fullName evidence="8">DUF4179 domain-containing protein</fullName>
    </recommendedName>
</protein>
<keyword evidence="7" id="KW-1185">Reference proteome</keyword>
<evidence type="ECO:0000313" key="7">
    <source>
        <dbReference type="Proteomes" id="UP000030905"/>
    </source>
</evidence>
<evidence type="ECO:0000313" key="5">
    <source>
        <dbReference type="EMBL" id="KRU13470.1"/>
    </source>
</evidence>
<reference evidence="5 6" key="3">
    <citation type="journal article" name="Genome Announc.">
        <title>Improved Draft Genome Sequence of Clostridium pasteurianum Strain ATCC 6013 (DSM 525) Using a Hybrid Next-Generation Sequencing Approach.</title>
        <authorList>
            <person name="Pyne M.E."/>
            <person name="Utturkar S."/>
            <person name="Brown S.D."/>
            <person name="Moo-Young M."/>
            <person name="Chung D.A."/>
            <person name="Chou C.P."/>
        </authorList>
    </citation>
    <scope>NUCLEOTIDE SEQUENCE [LARGE SCALE GENOMIC DNA]</scope>
    <source>
        <strain evidence="5 6">ATCC 6013</strain>
    </source>
</reference>
<reference evidence="4 7" key="1">
    <citation type="journal article" date="2015" name="Genome Announc.">
        <title>Complete Genome Sequence of the Nitrogen-Fixing and Solvent-Producing Clostridium pasteurianum DSM 525.</title>
        <authorList>
            <person name="Poehlein A."/>
            <person name="Grosse-Honebrink A."/>
            <person name="Zhang Y."/>
            <person name="Minton N.P."/>
            <person name="Daniel R."/>
        </authorList>
    </citation>
    <scope>NUCLEOTIDE SEQUENCE [LARGE SCALE GENOMIC DNA]</scope>
    <source>
        <strain evidence="4">DSM 525</strain>
        <strain evidence="7">DSM 525 / ATCC 6013</strain>
    </source>
</reference>
<dbReference type="KEGG" id="cpat:CLPA_c04300"/>
<dbReference type="Pfam" id="PF13786">
    <property type="entry name" value="DUF4179"/>
    <property type="match status" value="1"/>
</dbReference>
<evidence type="ECO:0000313" key="4">
    <source>
        <dbReference type="EMBL" id="AJA50518.1"/>
    </source>
</evidence>
<evidence type="ECO:0000313" key="6">
    <source>
        <dbReference type="Proteomes" id="UP000028042"/>
    </source>
</evidence>
<evidence type="ECO:0000256" key="1">
    <source>
        <dbReference type="SAM" id="Phobius"/>
    </source>
</evidence>
<dbReference type="RefSeq" id="WP_003441150.1">
    <property type="nucleotide sequence ID" value="NZ_ANZB01000001.1"/>
</dbReference>
<evidence type="ECO:0000259" key="3">
    <source>
        <dbReference type="Pfam" id="PF18705"/>
    </source>
</evidence>
<reference evidence="5" key="2">
    <citation type="submission" date="2015-10" db="EMBL/GenBank/DDBJ databases">
        <title>Improved Draft Genome Sequence of Clostridium pasteurianum Strain ATCC 6013 (DSM 525) Using a Hybrid Next-Generation Sequencing Approach.</title>
        <authorList>
            <person name="Pyne M.E."/>
            <person name="Utturkar S.M."/>
            <person name="Brown S.D."/>
            <person name="Moo-Young M."/>
            <person name="Chung D.A."/>
            <person name="Chou P.C."/>
        </authorList>
    </citation>
    <scope>NUCLEOTIDE SEQUENCE</scope>
    <source>
        <strain evidence="5">ATCC 6013</strain>
    </source>
</reference>
<dbReference type="GeneID" id="93072670"/>
<feature type="transmembrane region" description="Helical" evidence="1">
    <location>
        <begin position="49"/>
        <end position="68"/>
    </location>
</feature>
<feature type="domain" description="DUF4179" evidence="2">
    <location>
        <begin position="40"/>
        <end position="135"/>
    </location>
</feature>
<dbReference type="EMBL" id="CP009268">
    <property type="protein sequence ID" value="AJA50518.1"/>
    <property type="molecule type" value="Genomic_DNA"/>
</dbReference>
<keyword evidence="1" id="KW-0812">Transmembrane</keyword>
<dbReference type="PATRIC" id="fig|1262449.3.peg.322"/>
<keyword evidence="1" id="KW-0472">Membrane</keyword>
<dbReference type="EMBL" id="JPGY02000001">
    <property type="protein sequence ID" value="KRU13470.1"/>
    <property type="molecule type" value="Genomic_DNA"/>
</dbReference>
<dbReference type="Proteomes" id="UP000028042">
    <property type="component" value="Unassembled WGS sequence"/>
</dbReference>
<accession>A0A0H3J6F3</accession>
<sequence>MKDIYEILNDVDIDESEMDSVEVSDIEKAKVKRTLKKAIKKNKIWRKSIIAASVCFVMIGVMAIVGIASPASAADIPVVGDIFRFMDNGRTGMYDKYKENANEINVTKKSNGISVTIKDAIFDGKTLSYTYEIKSDRDLGETIILGGMGSSGVNIKGYKGSMAGTSGAKKVNDNTYVGQDNYSIDEERKQISVKMNFKSIGNLSDAKYKNVKGNWNFDINLKALESAKQQVNKSIEKYGIKLDVNNISKTTMSFTINYTVSITKSVKEKWFSVSLYDFDIKDDLGNVYKGQGNGEQGNLYKMKGSMTFGKLNDNANKLIITPKIHMSNTGGGVSFDKNGKKTEVKPKIDANHPENSDIVLEDIVVDLEK</sequence>
<dbReference type="InterPro" id="IPR040680">
    <property type="entry name" value="DUF5643"/>
</dbReference>
<dbReference type="Gene3D" id="2.60.40.1630">
    <property type="entry name" value="bacillus anthracis domain"/>
    <property type="match status" value="1"/>
</dbReference>
<name>A0A0H3J6F3_CLOPA</name>
<dbReference type="KEGG" id="cpae:CPAST_c04300"/>
<dbReference type="Pfam" id="PF18705">
    <property type="entry name" value="DUF5643"/>
    <property type="match status" value="1"/>
</dbReference>
<evidence type="ECO:0008006" key="8">
    <source>
        <dbReference type="Google" id="ProtNLM"/>
    </source>
</evidence>
<dbReference type="eggNOG" id="ENOG502ZBU2">
    <property type="taxonomic scope" value="Bacteria"/>
</dbReference>
<dbReference type="InterPro" id="IPR025436">
    <property type="entry name" value="DUF4179"/>
</dbReference>
<organism evidence="4 7">
    <name type="scientific">Clostridium pasteurianum DSM 525 = ATCC 6013</name>
    <dbReference type="NCBI Taxonomy" id="1262449"/>
    <lineage>
        <taxon>Bacteria</taxon>
        <taxon>Bacillati</taxon>
        <taxon>Bacillota</taxon>
        <taxon>Clostridia</taxon>
        <taxon>Eubacteriales</taxon>
        <taxon>Clostridiaceae</taxon>
        <taxon>Clostridium</taxon>
    </lineage>
</organism>
<dbReference type="Proteomes" id="UP000030905">
    <property type="component" value="Chromosome"/>
</dbReference>
<feature type="domain" description="DUF5643" evidence="3">
    <location>
        <begin position="229"/>
        <end position="343"/>
    </location>
</feature>
<keyword evidence="1" id="KW-1133">Transmembrane helix</keyword>
<evidence type="ECO:0000259" key="2">
    <source>
        <dbReference type="Pfam" id="PF13786"/>
    </source>
</evidence>
<gene>
    <name evidence="4" type="ORF">CLPA_c04300</name>
    <name evidence="5" type="ORF">CP6013_02718</name>
</gene>
<proteinExistence type="predicted"/>
<dbReference type="AlphaFoldDB" id="A0A0H3J6F3"/>